<proteinExistence type="predicted"/>
<gene>
    <name evidence="1" type="ORF">SCALOS_LOCUS3790</name>
</gene>
<keyword evidence="2" id="KW-1185">Reference proteome</keyword>
<evidence type="ECO:0000313" key="2">
    <source>
        <dbReference type="Proteomes" id="UP000789860"/>
    </source>
</evidence>
<sequence length="888" mass="102026">MQIRPQESLEQDYQEVSDEIESTQNSDGYSIISSADHSTFTSRSNSPAIHLNNSQSTNHLLEQELSTINNQRTESDINLFQHNNDQAAVFSQDQNKHDQGQAASHPEDQSLNATYSSSTLKDTKEKFVPNNDQLTNSNNFTTEEIGSSSHANSTSTSAQTGSNDDMVSNNFDQMMNILSEFGETQNETSTTDLTDQTDQIDDPSKTADNICAHGSVDADYKKHIRAAIETYKYFNKDPSINITYKKDLAEYIPGLYRLLDLCKDDGSNGLVDKIIISKDSLKKLCNDMVPHSFISISEIEYNRLNNLSIRLIGCYGNHILIAKLLLNRNIINQKLFELLTMTRSSEYKENQPTLRSGIYLLIVNPDVGLVIHWPEAGCYEENASSHKKKNMTNLHSTLKDSFKKELQSRMQDCALEINRKMSMKALEFLVINGLGQENELLGPFRDAITLAKKENDLKKESEKNSIKTDAEYVTAMSREKLKELYSQFELKYSKTSLETLNVQLNDSVIKHIITKYPEMQQKIANVAKIDSVTWKKLKHRYFFARLITATACKEYTKTDSSNDDKAEITLSALKTFYSIFMDSEIDLHKVVKKHFETQQGIWKMVTSFFSYTNSNSTSTSKLDYSRINEISIRASTNNKDDSNFIKSLYSESWFSQNEEIKQGVIDAFFREYLKWRNDTFIPNVKGILPKSSGPLGKEIDRKFDEDFTLMKRELEKLEFEKICKKIEEQYQTGRKFKILEISDSHYGPTMLITYEVETTQPDQLQFTIYETSLEQSDSFELQENELHVPRPRLLTNAHGYTGISFQINPDVYELRKIAQFENKKYFIIFWNKKQPRYEIFFDNASRLKTIFQSSSPKPSRILNTEENCLFAINEPRGLVGIYHTQSGV</sequence>
<name>A0ACA9L7Y3_9GLOM</name>
<organism evidence="1 2">
    <name type="scientific">Scutellospora calospora</name>
    <dbReference type="NCBI Taxonomy" id="85575"/>
    <lineage>
        <taxon>Eukaryota</taxon>
        <taxon>Fungi</taxon>
        <taxon>Fungi incertae sedis</taxon>
        <taxon>Mucoromycota</taxon>
        <taxon>Glomeromycotina</taxon>
        <taxon>Glomeromycetes</taxon>
        <taxon>Diversisporales</taxon>
        <taxon>Gigasporaceae</taxon>
        <taxon>Scutellospora</taxon>
    </lineage>
</organism>
<comment type="caution">
    <text evidence="1">The sequence shown here is derived from an EMBL/GenBank/DDBJ whole genome shotgun (WGS) entry which is preliminary data.</text>
</comment>
<feature type="non-terminal residue" evidence="1">
    <location>
        <position position="888"/>
    </location>
</feature>
<protein>
    <submittedName>
        <fullName evidence="1">1675_t:CDS:1</fullName>
    </submittedName>
</protein>
<reference evidence="1" key="1">
    <citation type="submission" date="2021-06" db="EMBL/GenBank/DDBJ databases">
        <authorList>
            <person name="Kallberg Y."/>
            <person name="Tangrot J."/>
            <person name="Rosling A."/>
        </authorList>
    </citation>
    <scope>NUCLEOTIDE SEQUENCE</scope>
    <source>
        <strain evidence="1">AU212A</strain>
    </source>
</reference>
<accession>A0ACA9L7Y3</accession>
<dbReference type="Proteomes" id="UP000789860">
    <property type="component" value="Unassembled WGS sequence"/>
</dbReference>
<evidence type="ECO:0000313" key="1">
    <source>
        <dbReference type="EMBL" id="CAG8514243.1"/>
    </source>
</evidence>
<dbReference type="EMBL" id="CAJVPM010004530">
    <property type="protein sequence ID" value="CAG8514243.1"/>
    <property type="molecule type" value="Genomic_DNA"/>
</dbReference>